<dbReference type="OrthoDB" id="1262744at2"/>
<evidence type="ECO:0000256" key="1">
    <source>
        <dbReference type="ARBA" id="ARBA00004817"/>
    </source>
</evidence>
<evidence type="ECO:0000259" key="5">
    <source>
        <dbReference type="PROSITE" id="PS51168"/>
    </source>
</evidence>
<dbReference type="PANTHER" id="PTHR38041:SF2">
    <property type="entry name" value="SECRETED CHORISMATE MUTASE"/>
    <property type="match status" value="1"/>
</dbReference>
<dbReference type="InterPro" id="IPR036979">
    <property type="entry name" value="CM_dom_sf"/>
</dbReference>
<keyword evidence="3" id="KW-0732">Signal</keyword>
<dbReference type="EMBL" id="BJYZ01000020">
    <property type="protein sequence ID" value="GEO40213.1"/>
    <property type="molecule type" value="Genomic_DNA"/>
</dbReference>
<dbReference type="GO" id="GO:0004106">
    <property type="term" value="F:chorismate mutase activity"/>
    <property type="evidence" value="ECO:0007669"/>
    <property type="project" value="UniProtKB-EC"/>
</dbReference>
<feature type="domain" description="Chorismate mutase" evidence="5">
    <location>
        <begin position="19"/>
        <end position="113"/>
    </location>
</feature>
<dbReference type="InterPro" id="IPR008240">
    <property type="entry name" value="Chorismate_mutase_periplasmic"/>
</dbReference>
<evidence type="ECO:0000256" key="4">
    <source>
        <dbReference type="ARBA" id="ARBA00023235"/>
    </source>
</evidence>
<dbReference type="NCBIfam" id="TIGR01806">
    <property type="entry name" value="CM_mono2"/>
    <property type="match status" value="1"/>
</dbReference>
<comment type="caution">
    <text evidence="6">The sequence shown here is derived from an EMBL/GenBank/DDBJ whole genome shotgun (WGS) entry which is preliminary data.</text>
</comment>
<dbReference type="Pfam" id="PF01817">
    <property type="entry name" value="CM_2"/>
    <property type="match status" value="1"/>
</dbReference>
<dbReference type="Gene3D" id="1.20.59.10">
    <property type="entry name" value="Chorismate mutase"/>
    <property type="match status" value="1"/>
</dbReference>
<name>A0A512DUR0_9PROT</name>
<protein>
    <recommendedName>
        <fullName evidence="2">chorismate mutase</fullName>
        <ecNumber evidence="2">5.4.99.5</ecNumber>
    </recommendedName>
</protein>
<dbReference type="EC" id="5.4.99.5" evidence="2"/>
<keyword evidence="4" id="KW-0413">Isomerase</keyword>
<dbReference type="SUPFAM" id="SSF48600">
    <property type="entry name" value="Chorismate mutase II"/>
    <property type="match status" value="1"/>
</dbReference>
<sequence>MNLNFTISRRGALTFLAAAAGVACLSTRPGFVLAAGTALDTLLSLIGERLAVMPGVARHKYNSGAAVEDLPREAQVIEAVTAQAVEAGLDKDVAAKFFQAQIDASKMIQSERIAAWKSEGHAPFTDVPDLKTVIRPKLDALNPAMLAALKDALPELRLGGAGARLEAYAAGRSVEDQAAFRRAIAPLVVVAAS</sequence>
<evidence type="ECO:0000256" key="2">
    <source>
        <dbReference type="ARBA" id="ARBA00012404"/>
    </source>
</evidence>
<dbReference type="UniPathway" id="UPA00120">
    <property type="reaction ID" value="UER00203"/>
</dbReference>
<dbReference type="GO" id="GO:0046417">
    <property type="term" value="P:chorismate metabolic process"/>
    <property type="evidence" value="ECO:0007669"/>
    <property type="project" value="InterPro"/>
</dbReference>
<dbReference type="InterPro" id="IPR006311">
    <property type="entry name" value="TAT_signal"/>
</dbReference>
<keyword evidence="7" id="KW-1185">Reference proteome</keyword>
<dbReference type="GO" id="GO:0009697">
    <property type="term" value="P:salicylic acid biosynthetic process"/>
    <property type="evidence" value="ECO:0007669"/>
    <property type="project" value="TreeGrafter"/>
</dbReference>
<dbReference type="PROSITE" id="PS51318">
    <property type="entry name" value="TAT"/>
    <property type="match status" value="1"/>
</dbReference>
<dbReference type="PROSITE" id="PS51168">
    <property type="entry name" value="CHORISMATE_MUT_2"/>
    <property type="match status" value="1"/>
</dbReference>
<evidence type="ECO:0000313" key="6">
    <source>
        <dbReference type="EMBL" id="GEO40213.1"/>
    </source>
</evidence>
<dbReference type="InterPro" id="IPR002701">
    <property type="entry name" value="CM_II_prokaryot"/>
</dbReference>
<reference evidence="6 7" key="1">
    <citation type="submission" date="2019-07" db="EMBL/GenBank/DDBJ databases">
        <title>Whole genome shotgun sequence of Skermanella aerolata NBRC 106429.</title>
        <authorList>
            <person name="Hosoyama A."/>
            <person name="Uohara A."/>
            <person name="Ohji S."/>
            <person name="Ichikawa N."/>
        </authorList>
    </citation>
    <scope>NUCLEOTIDE SEQUENCE [LARGE SCALE GENOMIC DNA]</scope>
    <source>
        <strain evidence="6 7">NBRC 106429</strain>
    </source>
</reference>
<dbReference type="PANTHER" id="PTHR38041">
    <property type="entry name" value="CHORISMATE MUTASE"/>
    <property type="match status" value="1"/>
</dbReference>
<evidence type="ECO:0000256" key="3">
    <source>
        <dbReference type="ARBA" id="ARBA00022729"/>
    </source>
</evidence>
<dbReference type="InterPro" id="IPR036263">
    <property type="entry name" value="Chorismate_II_sf"/>
</dbReference>
<gene>
    <name evidence="6" type="ORF">SAE02_43610</name>
</gene>
<dbReference type="Proteomes" id="UP000321523">
    <property type="component" value="Unassembled WGS sequence"/>
</dbReference>
<evidence type="ECO:0000313" key="7">
    <source>
        <dbReference type="Proteomes" id="UP000321523"/>
    </source>
</evidence>
<proteinExistence type="predicted"/>
<accession>A0A512DUR0</accession>
<dbReference type="SMART" id="SM00830">
    <property type="entry name" value="CM_2"/>
    <property type="match status" value="1"/>
</dbReference>
<dbReference type="InterPro" id="IPR051331">
    <property type="entry name" value="Chorismate_mutase-related"/>
</dbReference>
<dbReference type="AlphaFoldDB" id="A0A512DUR0"/>
<comment type="pathway">
    <text evidence="1">Metabolic intermediate biosynthesis; prephenate biosynthesis; prephenate from chorismate: step 1/1.</text>
</comment>
<organism evidence="6 7">
    <name type="scientific">Skermanella aerolata</name>
    <dbReference type="NCBI Taxonomy" id="393310"/>
    <lineage>
        <taxon>Bacteria</taxon>
        <taxon>Pseudomonadati</taxon>
        <taxon>Pseudomonadota</taxon>
        <taxon>Alphaproteobacteria</taxon>
        <taxon>Rhodospirillales</taxon>
        <taxon>Azospirillaceae</taxon>
        <taxon>Skermanella</taxon>
    </lineage>
</organism>